<keyword evidence="3" id="KW-1185">Reference proteome</keyword>
<reference evidence="2 3" key="1">
    <citation type="submission" date="2016-10" db="EMBL/GenBank/DDBJ databases">
        <authorList>
            <person name="Varghese N."/>
            <person name="Submissions S."/>
        </authorList>
    </citation>
    <scope>NUCLEOTIDE SEQUENCE [LARGE SCALE GENOMIC DNA]</scope>
    <source>
        <strain evidence="2 3">S7-754</strain>
    </source>
</reference>
<dbReference type="SUPFAM" id="SSF54427">
    <property type="entry name" value="NTF2-like"/>
    <property type="match status" value="1"/>
</dbReference>
<dbReference type="Proteomes" id="UP000436801">
    <property type="component" value="Unassembled WGS sequence"/>
</dbReference>
<evidence type="ECO:0000313" key="2">
    <source>
        <dbReference type="EMBL" id="SDG20398.1"/>
    </source>
</evidence>
<dbReference type="Gene3D" id="3.10.450.50">
    <property type="match status" value="1"/>
</dbReference>
<accession>A0A1G7SBK0</accession>
<dbReference type="Proteomes" id="UP000323502">
    <property type="component" value="Unassembled WGS sequence"/>
</dbReference>
<dbReference type="OrthoDB" id="129343at2"/>
<gene>
    <name evidence="1" type="ORF">GQR91_15510</name>
    <name evidence="2" type="ORF">SAMN05216557_1238</name>
</gene>
<name>A0A1G7SBK0_9SPHN</name>
<dbReference type="PANTHER" id="PTHR38436">
    <property type="entry name" value="POLYKETIDE CYCLASE SNOAL-LIKE DOMAIN"/>
    <property type="match status" value="1"/>
</dbReference>
<dbReference type="GO" id="GO:0030638">
    <property type="term" value="P:polyketide metabolic process"/>
    <property type="evidence" value="ECO:0007669"/>
    <property type="project" value="InterPro"/>
</dbReference>
<evidence type="ECO:0000313" key="4">
    <source>
        <dbReference type="Proteomes" id="UP000436801"/>
    </source>
</evidence>
<reference evidence="1 4" key="2">
    <citation type="submission" date="2019-12" db="EMBL/GenBank/DDBJ databases">
        <authorList>
            <person name="Zheng J."/>
        </authorList>
    </citation>
    <scope>NUCLEOTIDE SEQUENCE [LARGE SCALE GENOMIC DNA]</scope>
    <source>
        <strain evidence="1 4">DSM 27347</strain>
    </source>
</reference>
<protein>
    <submittedName>
        <fullName evidence="1 2">Ester cyclase</fullName>
    </submittedName>
</protein>
<evidence type="ECO:0000313" key="1">
    <source>
        <dbReference type="EMBL" id="MWC45029.1"/>
    </source>
</evidence>
<dbReference type="InterPro" id="IPR009959">
    <property type="entry name" value="Cyclase_SnoaL-like"/>
</dbReference>
<dbReference type="EMBL" id="WSUT01000005">
    <property type="protein sequence ID" value="MWC45029.1"/>
    <property type="molecule type" value="Genomic_DNA"/>
</dbReference>
<proteinExistence type="predicted"/>
<organism evidence="2 3">
    <name type="scientific">Sphingomonas carotinifaciens</name>
    <dbReference type="NCBI Taxonomy" id="1166323"/>
    <lineage>
        <taxon>Bacteria</taxon>
        <taxon>Pseudomonadati</taxon>
        <taxon>Pseudomonadota</taxon>
        <taxon>Alphaproteobacteria</taxon>
        <taxon>Sphingomonadales</taxon>
        <taxon>Sphingomonadaceae</taxon>
        <taxon>Sphingomonas</taxon>
    </lineage>
</organism>
<dbReference type="Pfam" id="PF07366">
    <property type="entry name" value="SnoaL"/>
    <property type="match status" value="1"/>
</dbReference>
<dbReference type="EMBL" id="FNBI01000023">
    <property type="protein sequence ID" value="SDG20398.1"/>
    <property type="molecule type" value="Genomic_DNA"/>
</dbReference>
<dbReference type="InterPro" id="IPR032710">
    <property type="entry name" value="NTF2-like_dom_sf"/>
</dbReference>
<dbReference type="AlphaFoldDB" id="A0A1G7SBK0"/>
<sequence length="138" mass="15275">MSIASNKALALAYFPAFRDRDEKWWDAHIAPGFIRHDPGLGFAVEGLAGIRKLAEVLHGGFSEIVYPIVHVVAEGDRVLVHLRQVATHSGEYEGTPATDTRTDIEVMDLFRVEGDQLVEHWALMDNLTLLKQIGAVDA</sequence>
<evidence type="ECO:0000313" key="3">
    <source>
        <dbReference type="Proteomes" id="UP000323502"/>
    </source>
</evidence>
<dbReference type="PANTHER" id="PTHR38436:SF1">
    <property type="entry name" value="ESTER CYCLASE"/>
    <property type="match status" value="1"/>
</dbReference>
<dbReference type="RefSeq" id="WP_149683674.1">
    <property type="nucleotide sequence ID" value="NZ_FNBI01000023.1"/>
</dbReference>